<dbReference type="Proteomes" id="UP000749559">
    <property type="component" value="Unassembled WGS sequence"/>
</dbReference>
<comment type="caution">
    <text evidence="2">The sequence shown here is derived from an EMBL/GenBank/DDBJ whole genome shotgun (WGS) entry which is preliminary data.</text>
</comment>
<proteinExistence type="predicted"/>
<protein>
    <submittedName>
        <fullName evidence="2">Uncharacterized protein</fullName>
    </submittedName>
</protein>
<dbReference type="PANTHER" id="PTHR33964">
    <property type="entry name" value="RE45066P-RELATED"/>
    <property type="match status" value="1"/>
</dbReference>
<keyword evidence="3" id="KW-1185">Reference proteome</keyword>
<name>A0A8S4NLY5_OWEFU</name>
<accession>A0A8S4NLY5</accession>
<reference evidence="2" key="1">
    <citation type="submission" date="2022-03" db="EMBL/GenBank/DDBJ databases">
        <authorList>
            <person name="Martin C."/>
        </authorList>
    </citation>
    <scope>NUCLEOTIDE SEQUENCE</scope>
</reference>
<dbReference type="PANTHER" id="PTHR33964:SF1">
    <property type="entry name" value="RE45066P"/>
    <property type="match status" value="1"/>
</dbReference>
<feature type="signal peptide" evidence="1">
    <location>
        <begin position="1"/>
        <end position="25"/>
    </location>
</feature>
<evidence type="ECO:0000313" key="3">
    <source>
        <dbReference type="Proteomes" id="UP000749559"/>
    </source>
</evidence>
<dbReference type="EMBL" id="CAIIXF020000005">
    <property type="protein sequence ID" value="CAH1782581.1"/>
    <property type="molecule type" value="Genomic_DNA"/>
</dbReference>
<feature type="chain" id="PRO_5035720195" evidence="1">
    <location>
        <begin position="26"/>
        <end position="243"/>
    </location>
</feature>
<dbReference type="AlphaFoldDB" id="A0A8S4NLY5"/>
<keyword evidence="1" id="KW-0732">Signal</keyword>
<organism evidence="2 3">
    <name type="scientific">Owenia fusiformis</name>
    <name type="common">Polychaete worm</name>
    <dbReference type="NCBI Taxonomy" id="6347"/>
    <lineage>
        <taxon>Eukaryota</taxon>
        <taxon>Metazoa</taxon>
        <taxon>Spiralia</taxon>
        <taxon>Lophotrochozoa</taxon>
        <taxon>Annelida</taxon>
        <taxon>Polychaeta</taxon>
        <taxon>Sedentaria</taxon>
        <taxon>Canalipalpata</taxon>
        <taxon>Sabellida</taxon>
        <taxon>Oweniida</taxon>
        <taxon>Oweniidae</taxon>
        <taxon>Owenia</taxon>
    </lineage>
</organism>
<evidence type="ECO:0000256" key="1">
    <source>
        <dbReference type="SAM" id="SignalP"/>
    </source>
</evidence>
<evidence type="ECO:0000313" key="2">
    <source>
        <dbReference type="EMBL" id="CAH1782581.1"/>
    </source>
</evidence>
<sequence>MIPCRDMMRELVLLLFTGVLILTEAACPKNNKDTMKKVQQCMRLLNRHGNPDMGLTGLSTMSGKQWEQRCSDYDATISCITNIVRDCPPRVRETTVGLKALQEGIGQICHDTTMLRRYNEHVVCYRRHEKQTTQCLNKFQDDLKLQIDELNMTPICISFDTSMFCVSQHIQECGSSAVKLFTDLVKKILPKEISDSCEIREYHRAYEVSSHTSTISSHTNQKLAFIMSCVAVIISKQMFTLSL</sequence>
<gene>
    <name evidence="2" type="ORF">OFUS_LOCUS9014</name>
</gene>